<dbReference type="Proteomes" id="UP000035268">
    <property type="component" value="Chromosome"/>
</dbReference>
<proteinExistence type="predicted"/>
<protein>
    <recommendedName>
        <fullName evidence="4">PEP-CTERM protein-sorting domain-containing protein</fullName>
    </recommendedName>
</protein>
<evidence type="ECO:0000313" key="3">
    <source>
        <dbReference type="Proteomes" id="UP000035268"/>
    </source>
</evidence>
<name>A0A0G3EGJ7_9BACT</name>
<gene>
    <name evidence="2" type="ORF">L21SP4_00641</name>
</gene>
<dbReference type="NCBIfam" id="TIGR02595">
    <property type="entry name" value="PEP_CTERM"/>
    <property type="match status" value="1"/>
</dbReference>
<accession>A0A0G3EGJ7</accession>
<organism evidence="2 3">
    <name type="scientific">Kiritimatiella glycovorans</name>
    <dbReference type="NCBI Taxonomy" id="1307763"/>
    <lineage>
        <taxon>Bacteria</taxon>
        <taxon>Pseudomonadati</taxon>
        <taxon>Kiritimatiellota</taxon>
        <taxon>Kiritimatiellia</taxon>
        <taxon>Kiritimatiellales</taxon>
        <taxon>Kiritimatiellaceae</taxon>
        <taxon>Kiritimatiella</taxon>
    </lineage>
</organism>
<dbReference type="AlphaFoldDB" id="A0A0G3EGJ7"/>
<reference evidence="2 3" key="2">
    <citation type="journal article" date="2016" name="ISME J.">
        <title>Characterization of the first cultured representative of Verrucomicrobia subdivision 5 indicates the proposal of a novel phylum.</title>
        <authorList>
            <person name="Spring S."/>
            <person name="Bunk B."/>
            <person name="Sproer C."/>
            <person name="Schumann P."/>
            <person name="Rohde M."/>
            <person name="Tindall B.J."/>
            <person name="Klenk H.P."/>
        </authorList>
    </citation>
    <scope>NUCLEOTIDE SEQUENCE [LARGE SCALE GENOMIC DNA]</scope>
    <source>
        <strain evidence="2 3">L21-Fru-AB</strain>
    </source>
</reference>
<evidence type="ECO:0000313" key="2">
    <source>
        <dbReference type="EMBL" id="AKJ63910.1"/>
    </source>
</evidence>
<reference evidence="3" key="1">
    <citation type="submission" date="2015-02" db="EMBL/GenBank/DDBJ databases">
        <title>Description and complete genome sequence of the first cultured representative of the subdivision 5 of the Verrucomicrobia phylum.</title>
        <authorList>
            <person name="Spring S."/>
            <person name="Bunk B."/>
            <person name="Sproer C."/>
            <person name="Klenk H.-P."/>
        </authorList>
    </citation>
    <scope>NUCLEOTIDE SEQUENCE [LARGE SCALE GENOMIC DNA]</scope>
    <source>
        <strain evidence="3">L21-Fru-AB</strain>
    </source>
</reference>
<dbReference type="InterPro" id="IPR013424">
    <property type="entry name" value="Ice-binding_C"/>
</dbReference>
<feature type="signal peptide" evidence="1">
    <location>
        <begin position="1"/>
        <end position="20"/>
    </location>
</feature>
<evidence type="ECO:0008006" key="4">
    <source>
        <dbReference type="Google" id="ProtNLM"/>
    </source>
</evidence>
<evidence type="ECO:0000256" key="1">
    <source>
        <dbReference type="SAM" id="SignalP"/>
    </source>
</evidence>
<keyword evidence="1" id="KW-0732">Signal</keyword>
<dbReference type="KEGG" id="vbl:L21SP4_00641"/>
<sequence precursor="true">MRKLCMALAAVLVGTLVADAQTEWWFENDFAAGYGRLENGWNWTNNANPYLSSNRVGILTGNEPNMAGTNYWTPKALDDFWIEQRGGTLMDYGEDLSIRKDTVYTLNDTGNDGSYTNIIVRDYKLNLWTWGGTNLLNLYAGNVYADKTFGNASDTQLTLSNAVVNIMSNNINANCGLTLLSGGTGVWHQVRAKSIPTMAFEDPDGDPTIGDNHFMGSIVWETNGASAMTPAVWKYYLGNGITYDGKAMQTTNASQDDYYANYFVISDDNTTLTVIPEPTTFGLLGFIGLTLAALRRKLHR</sequence>
<feature type="chain" id="PRO_5005183968" description="PEP-CTERM protein-sorting domain-containing protein" evidence="1">
    <location>
        <begin position="21"/>
        <end position="300"/>
    </location>
</feature>
<dbReference type="EMBL" id="CP010904">
    <property type="protein sequence ID" value="AKJ63910.1"/>
    <property type="molecule type" value="Genomic_DNA"/>
</dbReference>
<keyword evidence="3" id="KW-1185">Reference proteome</keyword>
<dbReference type="RefSeq" id="WP_144413732.1">
    <property type="nucleotide sequence ID" value="NZ_CP010904.1"/>
</dbReference>